<feature type="compositionally biased region" description="Polar residues" evidence="1">
    <location>
        <begin position="78"/>
        <end position="92"/>
    </location>
</feature>
<dbReference type="PROSITE" id="PS50004">
    <property type="entry name" value="C2"/>
    <property type="match status" value="1"/>
</dbReference>
<keyword evidence="2" id="KW-0812">Transmembrane</keyword>
<organism evidence="4 5">
    <name type="scientific">Dinothrombium tinctorium</name>
    <dbReference type="NCBI Taxonomy" id="1965070"/>
    <lineage>
        <taxon>Eukaryota</taxon>
        <taxon>Metazoa</taxon>
        <taxon>Ecdysozoa</taxon>
        <taxon>Arthropoda</taxon>
        <taxon>Chelicerata</taxon>
        <taxon>Arachnida</taxon>
        <taxon>Acari</taxon>
        <taxon>Acariformes</taxon>
        <taxon>Trombidiformes</taxon>
        <taxon>Prostigmata</taxon>
        <taxon>Anystina</taxon>
        <taxon>Parasitengona</taxon>
        <taxon>Trombidioidea</taxon>
        <taxon>Trombidiidae</taxon>
        <taxon>Dinothrombium</taxon>
    </lineage>
</organism>
<dbReference type="AlphaFoldDB" id="A0A443QN78"/>
<dbReference type="Gene3D" id="2.60.40.150">
    <property type="entry name" value="C2 domain"/>
    <property type="match status" value="2"/>
</dbReference>
<dbReference type="CDD" id="cd00030">
    <property type="entry name" value="C2"/>
    <property type="match status" value="1"/>
</dbReference>
<sequence>MAFYLTENEKILIIIFAASLFLLSVVLTVCVVSPFCLFNKWFVRLCNKVNPPKKHSQKQQLITPESKHFQLTVVPLYGSSSPTTPNGDTVGSKSLPRSEKEDSQSRKKRLMNKRKSTASFSSTDSECKQFLITSKIKLGFQWESIDESSVKIYIRVEEVNELSIRDYGVEPTCYVLIALASVGGLRNRKKNSVIAKAAVSFRTNTAKKSLSPTFNETFITSELPKSILKEGRLKIRLMDEERYANDYCLGELNLPLKKFLTLGEKCESLDTYNFAAPKEQKGEILYSICYLPTSRRVTFSIVKATLMGQSPGNQSQNYYVRILMFVNGKLTKKKKTPTSEKMIWKSEDTLTFDMANAFPEETAFMVVLSSSKEPQISTNSSPSSPESPELPTSGSKKDRHIGHCIVGSSVWKELKENPRKQINLCSKLV</sequence>
<name>A0A443QN78_9ACAR</name>
<evidence type="ECO:0000256" key="2">
    <source>
        <dbReference type="SAM" id="Phobius"/>
    </source>
</evidence>
<dbReference type="Proteomes" id="UP000285301">
    <property type="component" value="Unassembled WGS sequence"/>
</dbReference>
<keyword evidence="2" id="KW-1133">Transmembrane helix</keyword>
<reference evidence="4 5" key="1">
    <citation type="journal article" date="2018" name="Gigascience">
        <title>Genomes of trombidid mites reveal novel predicted allergens and laterally-transferred genes associated with secondary metabolism.</title>
        <authorList>
            <person name="Dong X."/>
            <person name="Chaisiri K."/>
            <person name="Xia D."/>
            <person name="Armstrong S.D."/>
            <person name="Fang Y."/>
            <person name="Donnelly M.J."/>
            <person name="Kadowaki T."/>
            <person name="McGarry J.W."/>
            <person name="Darby A.C."/>
            <person name="Makepeace B.L."/>
        </authorList>
    </citation>
    <scope>NUCLEOTIDE SEQUENCE [LARGE SCALE GENOMIC DNA]</scope>
    <source>
        <strain evidence="4">UoL-WK</strain>
    </source>
</reference>
<accession>A0A443QN78</accession>
<keyword evidence="2" id="KW-0472">Membrane</keyword>
<dbReference type="OrthoDB" id="67700at2759"/>
<dbReference type="Pfam" id="PF00168">
    <property type="entry name" value="C2"/>
    <property type="match status" value="1"/>
</dbReference>
<evidence type="ECO:0000256" key="1">
    <source>
        <dbReference type="SAM" id="MobiDB-lite"/>
    </source>
</evidence>
<comment type="caution">
    <text evidence="4">The sequence shown here is derived from an EMBL/GenBank/DDBJ whole genome shotgun (WGS) entry which is preliminary data.</text>
</comment>
<feature type="domain" description="C2" evidence="3">
    <location>
        <begin position="132"/>
        <end position="269"/>
    </location>
</feature>
<feature type="compositionally biased region" description="Low complexity" evidence="1">
    <location>
        <begin position="377"/>
        <end position="394"/>
    </location>
</feature>
<gene>
    <name evidence="4" type="ORF">B4U79_14430</name>
</gene>
<proteinExistence type="predicted"/>
<dbReference type="SMART" id="SM00239">
    <property type="entry name" value="C2"/>
    <property type="match status" value="2"/>
</dbReference>
<dbReference type="STRING" id="1965070.A0A443QN78"/>
<dbReference type="EMBL" id="NCKU01005500">
    <property type="protein sequence ID" value="RWS04493.1"/>
    <property type="molecule type" value="Genomic_DNA"/>
</dbReference>
<dbReference type="InterPro" id="IPR000008">
    <property type="entry name" value="C2_dom"/>
</dbReference>
<feature type="compositionally biased region" description="Basic and acidic residues" evidence="1">
    <location>
        <begin position="96"/>
        <end position="105"/>
    </location>
</feature>
<feature type="region of interest" description="Disordered" evidence="1">
    <location>
        <begin position="77"/>
        <end position="120"/>
    </location>
</feature>
<keyword evidence="5" id="KW-1185">Reference proteome</keyword>
<dbReference type="SUPFAM" id="SSF49562">
    <property type="entry name" value="C2 domain (Calcium/lipid-binding domain, CaLB)"/>
    <property type="match status" value="2"/>
</dbReference>
<feature type="region of interest" description="Disordered" evidence="1">
    <location>
        <begin position="374"/>
        <end position="400"/>
    </location>
</feature>
<feature type="transmembrane region" description="Helical" evidence="2">
    <location>
        <begin position="12"/>
        <end position="38"/>
    </location>
</feature>
<protein>
    <recommendedName>
        <fullName evidence="3">C2 domain-containing protein</fullName>
    </recommendedName>
</protein>
<dbReference type="InterPro" id="IPR035892">
    <property type="entry name" value="C2_domain_sf"/>
</dbReference>
<dbReference type="PANTHER" id="PTHR10024">
    <property type="entry name" value="SYNAPTOTAGMIN"/>
    <property type="match status" value="1"/>
</dbReference>
<evidence type="ECO:0000313" key="5">
    <source>
        <dbReference type="Proteomes" id="UP000285301"/>
    </source>
</evidence>
<feature type="compositionally biased region" description="Basic residues" evidence="1">
    <location>
        <begin position="106"/>
        <end position="116"/>
    </location>
</feature>
<evidence type="ECO:0000259" key="3">
    <source>
        <dbReference type="PROSITE" id="PS50004"/>
    </source>
</evidence>
<evidence type="ECO:0000313" key="4">
    <source>
        <dbReference type="EMBL" id="RWS04493.1"/>
    </source>
</evidence>